<comment type="caution">
    <text evidence="2">The sequence shown here is derived from an EMBL/GenBank/DDBJ whole genome shotgun (WGS) entry which is preliminary data.</text>
</comment>
<protein>
    <submittedName>
        <fullName evidence="2">Gamma carbonic anhydrase family protein</fullName>
    </submittedName>
</protein>
<dbReference type="Proteomes" id="UP001348641">
    <property type="component" value="Unassembled WGS sequence"/>
</dbReference>
<dbReference type="SUPFAM" id="SSF51161">
    <property type="entry name" value="Trimeric LpxA-like enzymes"/>
    <property type="match status" value="1"/>
</dbReference>
<reference evidence="2 3" key="1">
    <citation type="submission" date="2023-07" db="EMBL/GenBank/DDBJ databases">
        <authorList>
            <person name="Girao M."/>
            <person name="Carvalho M.F."/>
        </authorList>
    </citation>
    <scope>NUCLEOTIDE SEQUENCE [LARGE SCALE GENOMIC DNA]</scope>
    <source>
        <strain evidence="2 3">66/93</strain>
    </source>
</reference>
<gene>
    <name evidence="2" type="ORF">Q8A49_21670</name>
</gene>
<evidence type="ECO:0000313" key="2">
    <source>
        <dbReference type="EMBL" id="MEE2053115.1"/>
    </source>
</evidence>
<organism evidence="2 3">
    <name type="scientific">Nocardiopsis tropica</name>
    <dbReference type="NCBI Taxonomy" id="109330"/>
    <lineage>
        <taxon>Bacteria</taxon>
        <taxon>Bacillati</taxon>
        <taxon>Actinomycetota</taxon>
        <taxon>Actinomycetes</taxon>
        <taxon>Streptosporangiales</taxon>
        <taxon>Nocardiopsidaceae</taxon>
        <taxon>Nocardiopsis</taxon>
    </lineage>
</organism>
<evidence type="ECO:0000313" key="3">
    <source>
        <dbReference type="Proteomes" id="UP001348641"/>
    </source>
</evidence>
<evidence type="ECO:0000256" key="1">
    <source>
        <dbReference type="SAM" id="MobiDB-lite"/>
    </source>
</evidence>
<dbReference type="EMBL" id="JAUUCC010000062">
    <property type="protein sequence ID" value="MEE2053115.1"/>
    <property type="molecule type" value="Genomic_DNA"/>
</dbReference>
<dbReference type="PANTHER" id="PTHR13061">
    <property type="entry name" value="DYNACTIN SUBUNIT P25"/>
    <property type="match status" value="1"/>
</dbReference>
<dbReference type="CDD" id="cd04645">
    <property type="entry name" value="LbH_gamma_CA_like"/>
    <property type="match status" value="1"/>
</dbReference>
<dbReference type="InterPro" id="IPR047324">
    <property type="entry name" value="LbH_gamma_CA-like"/>
</dbReference>
<name>A0ABU7KUX0_9ACTN</name>
<dbReference type="RefSeq" id="WP_330160082.1">
    <property type="nucleotide sequence ID" value="NZ_BAAAJA010000018.1"/>
</dbReference>
<accession>A0ABU7KUX0</accession>
<proteinExistence type="predicted"/>
<dbReference type="InterPro" id="IPR011004">
    <property type="entry name" value="Trimer_LpxA-like_sf"/>
</dbReference>
<feature type="region of interest" description="Disordered" evidence="1">
    <location>
        <begin position="1"/>
        <end position="21"/>
    </location>
</feature>
<dbReference type="InterPro" id="IPR050484">
    <property type="entry name" value="Transf_Hexapept/Carb_Anhydrase"/>
</dbReference>
<sequence>MGSATDGQTEEGALGPRIGGAAFGRPEIHPTAWIAPGATVVGRVRLGAESSVWYGSVLRADGEDIVVGDRVNIQDQCGMHSDPGQPAILHDDVSLGHKAMVHGAVVEEGALIGIGAIVLGGARVGRGALVAAGALVPPGKVVPPGTLWAGVPGKVVRELNDEDRLVLAHTPSHYAALAVQHQEVVWA</sequence>
<dbReference type="PANTHER" id="PTHR13061:SF29">
    <property type="entry name" value="GAMMA CARBONIC ANHYDRASE-LIKE 1, MITOCHONDRIAL-RELATED"/>
    <property type="match status" value="1"/>
</dbReference>
<dbReference type="Gene3D" id="2.160.10.10">
    <property type="entry name" value="Hexapeptide repeat proteins"/>
    <property type="match status" value="1"/>
</dbReference>